<dbReference type="Proteomes" id="UP000249341">
    <property type="component" value="Unassembled WGS sequence"/>
</dbReference>
<protein>
    <recommendedName>
        <fullName evidence="4">Polysaccharide lyase-like protein</fullName>
    </recommendedName>
</protein>
<keyword evidence="1" id="KW-0732">Signal</keyword>
<gene>
    <name evidence="2" type="ORF">B0I29_11443</name>
</gene>
<evidence type="ECO:0008006" key="4">
    <source>
        <dbReference type="Google" id="ProtNLM"/>
    </source>
</evidence>
<dbReference type="EMBL" id="QLMJ01000014">
    <property type="protein sequence ID" value="RAK31795.1"/>
    <property type="molecule type" value="Genomic_DNA"/>
</dbReference>
<evidence type="ECO:0000313" key="3">
    <source>
        <dbReference type="Proteomes" id="UP000249341"/>
    </source>
</evidence>
<accession>A0A327ZDK6</accession>
<organism evidence="2 3">
    <name type="scientific">Actinoplanes lutulentus</name>
    <dbReference type="NCBI Taxonomy" id="1287878"/>
    <lineage>
        <taxon>Bacteria</taxon>
        <taxon>Bacillati</taxon>
        <taxon>Actinomycetota</taxon>
        <taxon>Actinomycetes</taxon>
        <taxon>Micromonosporales</taxon>
        <taxon>Micromonosporaceae</taxon>
        <taxon>Actinoplanes</taxon>
    </lineage>
</organism>
<feature type="chain" id="PRO_5016368541" description="Polysaccharide lyase-like protein" evidence="1">
    <location>
        <begin position="23"/>
        <end position="288"/>
    </location>
</feature>
<feature type="signal peptide" evidence="1">
    <location>
        <begin position="1"/>
        <end position="22"/>
    </location>
</feature>
<evidence type="ECO:0000313" key="2">
    <source>
        <dbReference type="EMBL" id="RAK31795.1"/>
    </source>
</evidence>
<keyword evidence="3" id="KW-1185">Reference proteome</keyword>
<evidence type="ECO:0000256" key="1">
    <source>
        <dbReference type="SAM" id="SignalP"/>
    </source>
</evidence>
<name>A0A327ZDK6_9ACTN</name>
<reference evidence="2 3" key="1">
    <citation type="submission" date="2018-06" db="EMBL/GenBank/DDBJ databases">
        <title>Genomic Encyclopedia of Type Strains, Phase III (KMG-III): the genomes of soil and plant-associated and newly described type strains.</title>
        <authorList>
            <person name="Whitman W."/>
        </authorList>
    </citation>
    <scope>NUCLEOTIDE SEQUENCE [LARGE SCALE GENOMIC DNA]</scope>
    <source>
        <strain evidence="2 3">CGMCC 4.7090</strain>
    </source>
</reference>
<dbReference type="AlphaFoldDB" id="A0A327ZDK6"/>
<comment type="caution">
    <text evidence="2">The sequence shown here is derived from an EMBL/GenBank/DDBJ whole genome shotgun (WGS) entry which is preliminary data.</text>
</comment>
<sequence>MKLRNVARWCALTGLFAGLAVAAPATFAAAKLPHCAPGARSTKPPAAPAGPKTRGACRAVGRILESSVRVTRPGVNTPSGYHHLGAGTSGEWGGVSGRLSVVDVSVRPNTYDFVASRFMAKRDMGSGRISWLEAGWAETGWSSPGKQRVYTFNTNTNAWQFYDQYPIRPGDTVWVDLHTDADGIWQAWLWWNNRWNLLTTQKLPVGKSANMEQYVEVHADAKQPIVRIDVPRVTVDNVQLRPAEGGPARYWREDVATQTGTAPGQQLRRGGFCLDWVTRYDTWTAGDC</sequence>
<proteinExistence type="predicted"/>